<name>M3P988_HELPX</name>
<dbReference type="HOGENOM" id="CLU_3271106_0_0_7"/>
<proteinExistence type="predicted"/>
<comment type="caution">
    <text evidence="1">The sequence shown here is derived from an EMBL/GenBank/DDBJ whole genome shotgun (WGS) entry which is preliminary data.</text>
</comment>
<evidence type="ECO:0000313" key="1">
    <source>
        <dbReference type="EMBL" id="EMH21488.1"/>
    </source>
</evidence>
<dbReference type="Proteomes" id="UP000012023">
    <property type="component" value="Unassembled WGS sequence"/>
</dbReference>
<sequence>MSFRVCFYKVVEWRGGMQKSFLVFFTFCDECLIKRGKIPII</sequence>
<organism evidence="1 2">
    <name type="scientific">Helicobacter pylori GAM260BSi</name>
    <dbReference type="NCBI Taxonomy" id="1159046"/>
    <lineage>
        <taxon>Bacteria</taxon>
        <taxon>Pseudomonadati</taxon>
        <taxon>Campylobacterota</taxon>
        <taxon>Epsilonproteobacteria</taxon>
        <taxon>Campylobacterales</taxon>
        <taxon>Helicobacteraceae</taxon>
        <taxon>Helicobacter</taxon>
    </lineage>
</organism>
<protein>
    <submittedName>
        <fullName evidence="1">Uncharacterized protein</fullName>
    </submittedName>
</protein>
<dbReference type="AlphaFoldDB" id="M3P988"/>
<evidence type="ECO:0000313" key="2">
    <source>
        <dbReference type="Proteomes" id="UP000012023"/>
    </source>
</evidence>
<dbReference type="EMBL" id="APDV01000084">
    <property type="protein sequence ID" value="EMH21488.1"/>
    <property type="molecule type" value="Genomic_DNA"/>
</dbReference>
<accession>M3P988</accession>
<reference evidence="1 2" key="1">
    <citation type="submission" date="2012-11" db="EMBL/GenBank/DDBJ databases">
        <authorList>
            <person name="Weinstock G."/>
            <person name="Sodergren E."/>
            <person name="Lobos E.A."/>
            <person name="Fulton L."/>
            <person name="Fulton R."/>
            <person name="Courtney L."/>
            <person name="Fronick C."/>
            <person name="O'Laughlin M."/>
            <person name="Godfrey J."/>
            <person name="Wilson R.M."/>
            <person name="Miner T."/>
            <person name="Farmer C."/>
            <person name="Delehaunty K."/>
            <person name="Cordes M."/>
            <person name="Minx P."/>
            <person name="Tomlinson C."/>
            <person name="Chen J."/>
            <person name="Wollam A."/>
            <person name="Pepin K.H."/>
            <person name="Bhonagiri V."/>
            <person name="Zhang X."/>
            <person name="Suruliraj S."/>
            <person name="Antonio M."/>
            <person name="Secka O."/>
            <person name="Thomas J."/>
            <person name="Warren W."/>
            <person name="Mitreva M."/>
            <person name="Mardis E.R."/>
            <person name="Wilson R.K."/>
        </authorList>
    </citation>
    <scope>NUCLEOTIDE SEQUENCE [LARGE SCALE GENOMIC DNA]</scope>
    <source>
        <strain evidence="1 2">GAM260BSi</strain>
    </source>
</reference>
<gene>
    <name evidence="1" type="ORF">HMPREF1418_01530</name>
</gene>